<dbReference type="Proteomes" id="UP001562159">
    <property type="component" value="Unassembled WGS sequence"/>
</dbReference>
<dbReference type="EMBL" id="JBGBPY010000001">
    <property type="protein sequence ID" value="MEY2182518.1"/>
    <property type="molecule type" value="Genomic_DNA"/>
</dbReference>
<sequence length="256" mass="27514">MDCLEFRRRLAAEPQSRDPELLAHRDSCAACTAAWERAQVFERELLAALEVPVPAGLADRVLLAQATDERRQQQVRRRHVAFALAASLLLALGVGGYGWRQLDARSLPALAVAHMPGEIHSLDLNQPISEAAIAAGFAVRGVSLRGPAPADVTYVHDCPVGPYKTVHLVSRIDGTPVAVLYLPHKQVAQARDFHRDGWHGRIVPLAHGTLVMLTDRSGAPHFDAVARGWRVAIDGVGGVQTAGSGAVDEEPGRLAP</sequence>
<gene>
    <name evidence="2" type="ORF">AB7878_08825</name>
</gene>
<reference evidence="2 3" key="1">
    <citation type="submission" date="2024-07" db="EMBL/GenBank/DDBJ databases">
        <title>Molecular mechanisms and environmental adaptations of flagellar loss and biofilm growth of Rhodanobacter under environmental stress.</title>
        <authorList>
            <person name="Chen M."/>
        </authorList>
    </citation>
    <scope>NUCLEOTIDE SEQUENCE [LARGE SCALE GENOMIC DNA]</scope>
    <source>
        <strain evidence="2 3">RS22</strain>
    </source>
</reference>
<keyword evidence="1" id="KW-1133">Transmembrane helix</keyword>
<organism evidence="2 3">
    <name type="scientific">Rhodanobacter humi</name>
    <dbReference type="NCBI Taxonomy" id="1888173"/>
    <lineage>
        <taxon>Bacteria</taxon>
        <taxon>Pseudomonadati</taxon>
        <taxon>Pseudomonadota</taxon>
        <taxon>Gammaproteobacteria</taxon>
        <taxon>Lysobacterales</taxon>
        <taxon>Rhodanobacteraceae</taxon>
        <taxon>Rhodanobacter</taxon>
    </lineage>
</organism>
<dbReference type="Pfam" id="PF11859">
    <property type="entry name" value="DUF3379"/>
    <property type="match status" value="1"/>
</dbReference>
<keyword evidence="3" id="KW-1185">Reference proteome</keyword>
<accession>A0ABV4AQ33</accession>
<protein>
    <submittedName>
        <fullName evidence="2">DUF3379 family protein</fullName>
    </submittedName>
</protein>
<proteinExistence type="predicted"/>
<keyword evidence="1" id="KW-0812">Transmembrane</keyword>
<evidence type="ECO:0000313" key="2">
    <source>
        <dbReference type="EMBL" id="MEY2182518.1"/>
    </source>
</evidence>
<evidence type="ECO:0000313" key="3">
    <source>
        <dbReference type="Proteomes" id="UP001562159"/>
    </source>
</evidence>
<feature type="transmembrane region" description="Helical" evidence="1">
    <location>
        <begin position="80"/>
        <end position="99"/>
    </location>
</feature>
<dbReference type="InterPro" id="IPR021806">
    <property type="entry name" value="DUF3379"/>
</dbReference>
<evidence type="ECO:0000256" key="1">
    <source>
        <dbReference type="SAM" id="Phobius"/>
    </source>
</evidence>
<comment type="caution">
    <text evidence="2">The sequence shown here is derived from an EMBL/GenBank/DDBJ whole genome shotgun (WGS) entry which is preliminary data.</text>
</comment>
<keyword evidence="1" id="KW-0472">Membrane</keyword>
<name>A0ABV4AQ33_9GAMM</name>